<reference evidence="2 3" key="1">
    <citation type="journal article" date="2016" name="Nat. Commun.">
        <title>Thousands of microbial genomes shed light on interconnected biogeochemical processes in an aquifer system.</title>
        <authorList>
            <person name="Anantharaman K."/>
            <person name="Brown C.T."/>
            <person name="Hug L.A."/>
            <person name="Sharon I."/>
            <person name="Castelle C.J."/>
            <person name="Probst A.J."/>
            <person name="Thomas B.C."/>
            <person name="Singh A."/>
            <person name="Wilkins M.J."/>
            <person name="Karaoz U."/>
            <person name="Brodie E.L."/>
            <person name="Williams K.H."/>
            <person name="Hubbard S.S."/>
            <person name="Banfield J.F."/>
        </authorList>
    </citation>
    <scope>NUCLEOTIDE SEQUENCE [LARGE SCALE GENOMIC DNA]</scope>
</reference>
<evidence type="ECO:0000313" key="2">
    <source>
        <dbReference type="EMBL" id="OGN06504.1"/>
    </source>
</evidence>
<protein>
    <submittedName>
        <fullName evidence="2">Uncharacterized protein</fullName>
    </submittedName>
</protein>
<evidence type="ECO:0000313" key="3">
    <source>
        <dbReference type="Proteomes" id="UP000176834"/>
    </source>
</evidence>
<proteinExistence type="predicted"/>
<feature type="region of interest" description="Disordered" evidence="1">
    <location>
        <begin position="354"/>
        <end position="380"/>
    </location>
</feature>
<dbReference type="AlphaFoldDB" id="A0A1F8F044"/>
<feature type="region of interest" description="Disordered" evidence="1">
    <location>
        <begin position="1"/>
        <end position="60"/>
    </location>
</feature>
<feature type="compositionally biased region" description="Polar residues" evidence="1">
    <location>
        <begin position="1"/>
        <end position="11"/>
    </location>
</feature>
<feature type="compositionally biased region" description="Basic and acidic residues" evidence="1">
    <location>
        <begin position="357"/>
        <end position="380"/>
    </location>
</feature>
<accession>A0A1F8F044</accession>
<name>A0A1F8F044_9BACT</name>
<gene>
    <name evidence="2" type="ORF">A3B86_03595</name>
</gene>
<comment type="caution">
    <text evidence="2">The sequence shown here is derived from an EMBL/GenBank/DDBJ whole genome shotgun (WGS) entry which is preliminary data.</text>
</comment>
<feature type="compositionally biased region" description="Basic and acidic residues" evidence="1">
    <location>
        <begin position="15"/>
        <end position="39"/>
    </location>
</feature>
<dbReference type="EMBL" id="MGJN01000019">
    <property type="protein sequence ID" value="OGN06504.1"/>
    <property type="molecule type" value="Genomic_DNA"/>
</dbReference>
<evidence type="ECO:0000256" key="1">
    <source>
        <dbReference type="SAM" id="MobiDB-lite"/>
    </source>
</evidence>
<dbReference type="Proteomes" id="UP000176834">
    <property type="component" value="Unassembled WGS sequence"/>
</dbReference>
<organism evidence="2 3">
    <name type="scientific">Candidatus Yanofskybacteria bacterium RIFCSPHIGHO2_02_FULL_38_22b</name>
    <dbReference type="NCBI Taxonomy" id="1802673"/>
    <lineage>
        <taxon>Bacteria</taxon>
        <taxon>Candidatus Yanofskyibacteriota</taxon>
    </lineage>
</organism>
<sequence>MRSKGSWSDATYRSRVSEAEEKGAGRATFKGEERARQGEALDPLVDPSKYTDQNKRGSNTLLVPEGDEFVAPFGVAIPVQSDLDTTGSMGGNVDLAFKALPKVQNLLIQGENAVLKRYHTQIATGIVQDRVDQYPYLRTMFEPDNEVERQMGLLVPNRSGGDATEDYQLGLFMAVYLTKLSINDYGLKGYYFVVGDERGRDKLDARVLEQVFGSDVLERAFGSNPTKVLPSTSEIAGELVKNWYPFYLQVYDNPYATDWWAKLFGKDHVVKLPRTEDLAEVQAVIIGLTEGVLDLQNAVEFLGGSKSDRGKSSRIVEAVSGIPIGLQASYPNFNKIPLAGARFKGRDDIWPIGTSVSKKEKTRPLAEGKKSGKKGKDWKI</sequence>